<evidence type="ECO:0000256" key="2">
    <source>
        <dbReference type="ARBA" id="ARBA00022490"/>
    </source>
</evidence>
<keyword evidence="5 10" id="KW-0808">Transferase</keyword>
<dbReference type="CDD" id="cd21153">
    <property type="entry name" value="PUA_RlmI"/>
    <property type="match status" value="1"/>
</dbReference>
<dbReference type="GO" id="GO:0032259">
    <property type="term" value="P:methylation"/>
    <property type="evidence" value="ECO:0007669"/>
    <property type="project" value="UniProtKB-KW"/>
</dbReference>
<dbReference type="InterPro" id="IPR019614">
    <property type="entry name" value="SAM-dep_methyl-trfase"/>
</dbReference>
<dbReference type="InterPro" id="IPR041532">
    <property type="entry name" value="RlmI-like_PUA"/>
</dbReference>
<dbReference type="Proteomes" id="UP000484164">
    <property type="component" value="Unassembled WGS sequence"/>
</dbReference>
<dbReference type="PANTHER" id="PTHR42873:SF1">
    <property type="entry name" value="S-ADENOSYLMETHIONINE-DEPENDENT METHYLTRANSFERASE DOMAIN-CONTAINING PROTEIN"/>
    <property type="match status" value="1"/>
</dbReference>
<keyword evidence="2" id="KW-0963">Cytoplasm</keyword>
<evidence type="ECO:0000313" key="10">
    <source>
        <dbReference type="EMBL" id="KAB2817213.1"/>
    </source>
</evidence>
<comment type="subcellular location">
    <subcellularLocation>
        <location evidence="1">Cytoplasm</location>
    </subcellularLocation>
</comment>
<dbReference type="Gene3D" id="3.40.50.150">
    <property type="entry name" value="Vaccinia Virus protein VP39"/>
    <property type="match status" value="1"/>
</dbReference>
<dbReference type="InterPro" id="IPR002478">
    <property type="entry name" value="PUA"/>
</dbReference>
<dbReference type="GO" id="GO:0005737">
    <property type="term" value="C:cytoplasm"/>
    <property type="evidence" value="ECO:0007669"/>
    <property type="project" value="UniProtKB-SubCell"/>
</dbReference>
<comment type="caution">
    <text evidence="10">The sequence shown here is derived from an EMBL/GenBank/DDBJ whole genome shotgun (WGS) entry which is preliminary data.</text>
</comment>
<evidence type="ECO:0000256" key="6">
    <source>
        <dbReference type="ARBA" id="ARBA00022691"/>
    </source>
</evidence>
<dbReference type="PANTHER" id="PTHR42873">
    <property type="entry name" value="RIBOSOMAL RNA LARGE SUBUNIT METHYLTRANSFERASE"/>
    <property type="match status" value="1"/>
</dbReference>
<dbReference type="Pfam" id="PF10672">
    <property type="entry name" value="Methyltrans_SAM"/>
    <property type="match status" value="1"/>
</dbReference>
<keyword evidence="3" id="KW-0698">rRNA processing</keyword>
<accession>A0A6L3ZHV7</accession>
<keyword evidence="11" id="KW-1185">Reference proteome</keyword>
<evidence type="ECO:0000256" key="7">
    <source>
        <dbReference type="ARBA" id="ARBA00022884"/>
    </source>
</evidence>
<dbReference type="PROSITE" id="PS50890">
    <property type="entry name" value="PUA"/>
    <property type="match status" value="1"/>
</dbReference>
<dbReference type="SUPFAM" id="SSF53335">
    <property type="entry name" value="S-adenosyl-L-methionine-dependent methyltransferases"/>
    <property type="match status" value="1"/>
</dbReference>
<gene>
    <name evidence="10" type="ORF">F8C82_02140</name>
</gene>
<comment type="similarity">
    <text evidence="8">Belongs to the methyltransferase superfamily. RlmI family.</text>
</comment>
<keyword evidence="4 10" id="KW-0489">Methyltransferase</keyword>
<evidence type="ECO:0000256" key="8">
    <source>
        <dbReference type="ARBA" id="ARBA00038091"/>
    </source>
</evidence>
<dbReference type="InterPro" id="IPR036974">
    <property type="entry name" value="PUA_sf"/>
</dbReference>
<keyword evidence="7" id="KW-0694">RNA-binding</keyword>
<dbReference type="SMART" id="SM00359">
    <property type="entry name" value="PUA"/>
    <property type="match status" value="1"/>
</dbReference>
<feature type="domain" description="PUA" evidence="9">
    <location>
        <begin position="4"/>
        <end position="88"/>
    </location>
</feature>
<evidence type="ECO:0000256" key="3">
    <source>
        <dbReference type="ARBA" id="ARBA00022552"/>
    </source>
</evidence>
<evidence type="ECO:0000256" key="1">
    <source>
        <dbReference type="ARBA" id="ARBA00004496"/>
    </source>
</evidence>
<dbReference type="GO" id="GO:0008168">
    <property type="term" value="F:methyltransferase activity"/>
    <property type="evidence" value="ECO:0007669"/>
    <property type="project" value="UniProtKB-KW"/>
</dbReference>
<evidence type="ECO:0000256" key="4">
    <source>
        <dbReference type="ARBA" id="ARBA00022603"/>
    </source>
</evidence>
<dbReference type="Pfam" id="PF17785">
    <property type="entry name" value="PUA_3"/>
    <property type="match status" value="1"/>
</dbReference>
<dbReference type="RefSeq" id="WP_151691784.1">
    <property type="nucleotide sequence ID" value="NZ_BMGX01000002.1"/>
</dbReference>
<organism evidence="10 11">
    <name type="scientific">Phaeocystidibacter marisrubri</name>
    <dbReference type="NCBI Taxonomy" id="1577780"/>
    <lineage>
        <taxon>Bacteria</taxon>
        <taxon>Pseudomonadati</taxon>
        <taxon>Bacteroidota</taxon>
        <taxon>Flavobacteriia</taxon>
        <taxon>Flavobacteriales</taxon>
        <taxon>Phaeocystidibacteraceae</taxon>
        <taxon>Phaeocystidibacter</taxon>
    </lineage>
</organism>
<proteinExistence type="inferred from homology"/>
<sequence length="391" mass="44129">MELKSVYLQKGRERAMERRHPWIFSGGIKKEDPVNEGDIVTVRDSTGAFLAIGHYQNPNASIRIKILSFEDVLLEYAWWENRLREAWDMRHSIPGMVNPETNAFRWVFGEGDGIPGLIIDWYNGHVVIQCHTLGIYNALDSIQRAITSIAGERLQTIYDKSGDTLHHDAIESAFLFGDTQETTILENGNSFTVNWVEGQKTGFFLDQRDNRKLVGEMSKNKKVLNAFAYSGGFSVYALNNGAREVHSVDLSKKACELADQNAALNSNATAHRSFASDVQEFLKTMDNDYDVVILDPPAFAKRKKAVHKAVQAYKRLNATAIQHMKPGTLLFTFSCSQNVSTQMFTDTIRAAAIETGRPIQILKELRQPADHPENIFFPEGHYLKGLMLRVM</sequence>
<evidence type="ECO:0000256" key="5">
    <source>
        <dbReference type="ARBA" id="ARBA00022679"/>
    </source>
</evidence>
<dbReference type="EMBL" id="WBVQ01000001">
    <property type="protein sequence ID" value="KAB2817213.1"/>
    <property type="molecule type" value="Genomic_DNA"/>
</dbReference>
<dbReference type="GO" id="GO:0006364">
    <property type="term" value="P:rRNA processing"/>
    <property type="evidence" value="ECO:0007669"/>
    <property type="project" value="UniProtKB-KW"/>
</dbReference>
<dbReference type="SUPFAM" id="SSF88697">
    <property type="entry name" value="PUA domain-like"/>
    <property type="match status" value="1"/>
</dbReference>
<evidence type="ECO:0000259" key="9">
    <source>
        <dbReference type="SMART" id="SM00359"/>
    </source>
</evidence>
<name>A0A6L3ZHV7_9FLAO</name>
<dbReference type="AlphaFoldDB" id="A0A6L3ZHV7"/>
<dbReference type="CDD" id="cd11572">
    <property type="entry name" value="RlmI_M_like"/>
    <property type="match status" value="1"/>
</dbReference>
<dbReference type="GO" id="GO:0003723">
    <property type="term" value="F:RNA binding"/>
    <property type="evidence" value="ECO:0007669"/>
    <property type="project" value="UniProtKB-KW"/>
</dbReference>
<dbReference type="OrthoDB" id="9805492at2"/>
<reference evidence="10 11" key="1">
    <citation type="submission" date="2019-10" db="EMBL/GenBank/DDBJ databases">
        <title>Genome sequence of Phaeocystidibacter marisrubri JCM30614 (type strain).</title>
        <authorList>
            <person name="Bowman J.P."/>
        </authorList>
    </citation>
    <scope>NUCLEOTIDE SEQUENCE [LARGE SCALE GENOMIC DNA]</scope>
    <source>
        <strain evidence="10 11">JCM 30614</strain>
    </source>
</reference>
<dbReference type="InterPro" id="IPR015947">
    <property type="entry name" value="PUA-like_sf"/>
</dbReference>
<dbReference type="Gene3D" id="2.30.130.10">
    <property type="entry name" value="PUA domain"/>
    <property type="match status" value="1"/>
</dbReference>
<dbReference type="InterPro" id="IPR029063">
    <property type="entry name" value="SAM-dependent_MTases_sf"/>
</dbReference>
<keyword evidence="6" id="KW-0949">S-adenosyl-L-methionine</keyword>
<protein>
    <submittedName>
        <fullName evidence="10">Class I SAM-dependent rRNA methyltransferase</fullName>
    </submittedName>
</protein>
<dbReference type="CDD" id="cd02440">
    <property type="entry name" value="AdoMet_MTases"/>
    <property type="match status" value="1"/>
</dbReference>
<dbReference type="Gene3D" id="3.30.750.80">
    <property type="entry name" value="RNA methyltransferase domain (HRMD) like"/>
    <property type="match status" value="1"/>
</dbReference>
<evidence type="ECO:0000313" key="11">
    <source>
        <dbReference type="Proteomes" id="UP000484164"/>
    </source>
</evidence>